<proteinExistence type="predicted"/>
<comment type="caution">
    <text evidence="1">The sequence shown here is derived from an EMBL/GenBank/DDBJ whole genome shotgun (WGS) entry which is preliminary data.</text>
</comment>
<accession>A0ABT7NZQ5</accession>
<keyword evidence="2" id="KW-1185">Reference proteome</keyword>
<dbReference type="EMBL" id="JASZZX010000006">
    <property type="protein sequence ID" value="MDM3926396.1"/>
    <property type="molecule type" value="Genomic_DNA"/>
</dbReference>
<name>A0ABT7NZQ5_MYCIT</name>
<sequence>MIKIGPAGAYDDDSFADTELLYRRVPGKPPYLSHLDPITGKRRPQPAAFSIKKEPDGLSVVVDGLIRSLKLKTKDLCNWETHGVARFAAGHVRPNLGVIAAEDPNSPHLGKAHGLIRGPDGIPPASVWNPIRDEILAHAEFFESDPDGATGMHPVLKIAVSTIGLGWKVVGWLRRRLR</sequence>
<gene>
    <name evidence="1" type="ORF">QRB35_10190</name>
</gene>
<reference evidence="2" key="2">
    <citation type="submission" date="2023-06" db="EMBL/GenBank/DDBJ databases">
        <title>Itaconate inhibition of nontuberculous mycobacteria.</title>
        <authorList>
            <person name="Spilker T."/>
        </authorList>
    </citation>
    <scope>NUCLEOTIDE SEQUENCE [LARGE SCALE GENOMIC DNA]</scope>
    <source>
        <strain evidence="2">FLAC1071</strain>
    </source>
</reference>
<reference evidence="1 2" key="1">
    <citation type="submission" date="2023-06" db="EMBL/GenBank/DDBJ databases">
        <title>Itaconate inhibition of nontuberculous mycobacteria.</title>
        <authorList>
            <person name="Breen P."/>
            <person name="Zimbric M."/>
            <person name="Caverly L."/>
        </authorList>
    </citation>
    <scope>NUCLEOTIDE SEQUENCE [LARGE SCALE GENOMIC DNA]</scope>
    <source>
        <strain evidence="1 2">FLAC1071</strain>
    </source>
</reference>
<organism evidence="1 2">
    <name type="scientific">Mycobacterium intracellulare subsp. chimaera</name>
    <dbReference type="NCBI Taxonomy" id="222805"/>
    <lineage>
        <taxon>Bacteria</taxon>
        <taxon>Bacillati</taxon>
        <taxon>Actinomycetota</taxon>
        <taxon>Actinomycetes</taxon>
        <taxon>Mycobacteriales</taxon>
        <taxon>Mycobacteriaceae</taxon>
        <taxon>Mycobacterium</taxon>
        <taxon>Mycobacterium avium complex (MAC)</taxon>
    </lineage>
</organism>
<evidence type="ECO:0000313" key="1">
    <source>
        <dbReference type="EMBL" id="MDM3926396.1"/>
    </source>
</evidence>
<protein>
    <submittedName>
        <fullName evidence="1">Uncharacterized protein</fullName>
    </submittedName>
</protein>
<evidence type="ECO:0000313" key="2">
    <source>
        <dbReference type="Proteomes" id="UP001529272"/>
    </source>
</evidence>
<dbReference type="Proteomes" id="UP001529272">
    <property type="component" value="Unassembled WGS sequence"/>
</dbReference>
<dbReference type="RefSeq" id="WP_020821552.1">
    <property type="nucleotide sequence ID" value="NZ_CAAHFK010000020.1"/>
</dbReference>